<organism evidence="4 5">
    <name type="scientific">Citrullus colocynthis</name>
    <name type="common">colocynth</name>
    <dbReference type="NCBI Taxonomy" id="252529"/>
    <lineage>
        <taxon>Eukaryota</taxon>
        <taxon>Viridiplantae</taxon>
        <taxon>Streptophyta</taxon>
        <taxon>Embryophyta</taxon>
        <taxon>Tracheophyta</taxon>
        <taxon>Spermatophyta</taxon>
        <taxon>Magnoliopsida</taxon>
        <taxon>eudicotyledons</taxon>
        <taxon>Gunneridae</taxon>
        <taxon>Pentapetalae</taxon>
        <taxon>rosids</taxon>
        <taxon>fabids</taxon>
        <taxon>Cucurbitales</taxon>
        <taxon>Cucurbitaceae</taxon>
        <taxon>Benincaseae</taxon>
        <taxon>Citrullus</taxon>
    </lineage>
</organism>
<dbReference type="SUPFAM" id="SSF54654">
    <property type="entry name" value="CI-2 family of serine protease inhibitors"/>
    <property type="match status" value="1"/>
</dbReference>
<keyword evidence="2" id="KW-0646">Protease inhibitor</keyword>
<dbReference type="Pfam" id="PF00280">
    <property type="entry name" value="potato_inhibit"/>
    <property type="match status" value="1"/>
</dbReference>
<dbReference type="InterPro" id="IPR036354">
    <property type="entry name" value="Prot_inh_pot1_sf"/>
</dbReference>
<sequence length="73" mass="8103">MTHGPEVTGKRCWPELVGIPAEEAAKIIVEENPNVYTIIMPPGQIAQTLDYGFNRVRIFTDLYGRVNTTPCIG</sequence>
<dbReference type="EMBL" id="OZ021740">
    <property type="protein sequence ID" value="CAK9323517.1"/>
    <property type="molecule type" value="Genomic_DNA"/>
</dbReference>
<gene>
    <name evidence="4" type="ORF">CITCOLO1_LOCUS15702</name>
</gene>
<evidence type="ECO:0000256" key="2">
    <source>
        <dbReference type="ARBA" id="ARBA00022690"/>
    </source>
</evidence>
<reference evidence="4 5" key="1">
    <citation type="submission" date="2024-03" db="EMBL/GenBank/DDBJ databases">
        <authorList>
            <person name="Gkanogiannis A."/>
            <person name="Becerra Lopez-Lavalle L."/>
        </authorList>
    </citation>
    <scope>NUCLEOTIDE SEQUENCE [LARGE SCALE GENOMIC DNA]</scope>
</reference>
<comment type="similarity">
    <text evidence="1">Belongs to the protease inhibitor I13 (potato type I serine protease inhibitor) family.</text>
</comment>
<evidence type="ECO:0000256" key="3">
    <source>
        <dbReference type="ARBA" id="ARBA00022900"/>
    </source>
</evidence>
<dbReference type="Gene3D" id="3.30.10.10">
    <property type="entry name" value="Trypsin Inhibitor V, subunit A"/>
    <property type="match status" value="1"/>
</dbReference>
<evidence type="ECO:0000313" key="5">
    <source>
        <dbReference type="Proteomes" id="UP001642487"/>
    </source>
</evidence>
<dbReference type="PROSITE" id="PS00285">
    <property type="entry name" value="POTATO_INHIBITOR"/>
    <property type="match status" value="1"/>
</dbReference>
<dbReference type="Proteomes" id="UP001642487">
    <property type="component" value="Chromosome 6"/>
</dbReference>
<keyword evidence="5" id="KW-1185">Reference proteome</keyword>
<evidence type="ECO:0008006" key="6">
    <source>
        <dbReference type="Google" id="ProtNLM"/>
    </source>
</evidence>
<accession>A0ABP0YUA3</accession>
<keyword evidence="3" id="KW-0722">Serine protease inhibitor</keyword>
<dbReference type="PANTHER" id="PTHR33091">
    <property type="entry name" value="PROTEIN, PUTATIVE, EXPRESSED-RELATED"/>
    <property type="match status" value="1"/>
</dbReference>
<evidence type="ECO:0000256" key="1">
    <source>
        <dbReference type="ARBA" id="ARBA00008210"/>
    </source>
</evidence>
<protein>
    <recommendedName>
        <fullName evidence="6">Subtilisin inhibitor 1</fullName>
    </recommendedName>
</protein>
<dbReference type="PANTHER" id="PTHR33091:SF29">
    <property type="entry name" value="SUBTILISIN INHIBITOR 1"/>
    <property type="match status" value="1"/>
</dbReference>
<evidence type="ECO:0000313" key="4">
    <source>
        <dbReference type="EMBL" id="CAK9323517.1"/>
    </source>
</evidence>
<name>A0ABP0YUA3_9ROSI</name>
<proteinExistence type="inferred from homology"/>
<dbReference type="InterPro" id="IPR000864">
    <property type="entry name" value="Prot_inh_pot1"/>
</dbReference>